<dbReference type="InterPro" id="IPR013601">
    <property type="entry name" value="FAE1_typ3_polyketide_synth"/>
</dbReference>
<keyword evidence="7" id="KW-1185">Reference proteome</keyword>
<dbReference type="PROSITE" id="PS50102">
    <property type="entry name" value="RRM"/>
    <property type="match status" value="1"/>
</dbReference>
<evidence type="ECO:0000313" key="7">
    <source>
        <dbReference type="Proteomes" id="UP000290289"/>
    </source>
</evidence>
<dbReference type="CDD" id="cd12398">
    <property type="entry name" value="RRM_CSTF2_RNA15_like"/>
    <property type="match status" value="1"/>
</dbReference>
<dbReference type="Gene3D" id="3.30.70.330">
    <property type="match status" value="1"/>
</dbReference>
<evidence type="ECO:0000256" key="1">
    <source>
        <dbReference type="ARBA" id="ARBA00023315"/>
    </source>
</evidence>
<name>A0A498K1R3_MALDO</name>
<comment type="catalytic activity">
    <reaction evidence="2">
        <text>a very-long-chain acyl-CoA + malonyl-CoA + H(+) = a very-long-chain 3-oxoacyl-CoA + CO2 + CoA</text>
        <dbReference type="Rhea" id="RHEA:32727"/>
        <dbReference type="ChEBI" id="CHEBI:15378"/>
        <dbReference type="ChEBI" id="CHEBI:16526"/>
        <dbReference type="ChEBI" id="CHEBI:57287"/>
        <dbReference type="ChEBI" id="CHEBI:57384"/>
        <dbReference type="ChEBI" id="CHEBI:90725"/>
        <dbReference type="ChEBI" id="CHEBI:90736"/>
        <dbReference type="EC" id="2.3.1.199"/>
    </reaction>
</comment>
<dbReference type="SUPFAM" id="SSF53901">
    <property type="entry name" value="Thiolase-like"/>
    <property type="match status" value="1"/>
</dbReference>
<organism evidence="6 7">
    <name type="scientific">Malus domestica</name>
    <name type="common">Apple</name>
    <name type="synonym">Pyrus malus</name>
    <dbReference type="NCBI Taxonomy" id="3750"/>
    <lineage>
        <taxon>Eukaryota</taxon>
        <taxon>Viridiplantae</taxon>
        <taxon>Streptophyta</taxon>
        <taxon>Embryophyta</taxon>
        <taxon>Tracheophyta</taxon>
        <taxon>Spermatophyta</taxon>
        <taxon>Magnoliopsida</taxon>
        <taxon>eudicotyledons</taxon>
        <taxon>Gunneridae</taxon>
        <taxon>Pentapetalae</taxon>
        <taxon>rosids</taxon>
        <taxon>fabids</taxon>
        <taxon>Rosales</taxon>
        <taxon>Rosaceae</taxon>
        <taxon>Amygdaloideae</taxon>
        <taxon>Maleae</taxon>
        <taxon>Malus</taxon>
    </lineage>
</organism>
<feature type="region of interest" description="Disordered" evidence="4">
    <location>
        <begin position="85"/>
        <end position="115"/>
    </location>
</feature>
<dbReference type="Pfam" id="PF00076">
    <property type="entry name" value="RRM_1"/>
    <property type="match status" value="1"/>
</dbReference>
<evidence type="ECO:0000259" key="5">
    <source>
        <dbReference type="PROSITE" id="PS50102"/>
    </source>
</evidence>
<dbReference type="InterPro" id="IPR000504">
    <property type="entry name" value="RRM_dom"/>
</dbReference>
<evidence type="ECO:0000256" key="2">
    <source>
        <dbReference type="ARBA" id="ARBA00047375"/>
    </source>
</evidence>
<dbReference type="InterPro" id="IPR012677">
    <property type="entry name" value="Nucleotide-bd_a/b_plait_sf"/>
</dbReference>
<dbReference type="STRING" id="3750.A0A498K1R3"/>
<keyword evidence="3" id="KW-0694">RNA-binding</keyword>
<dbReference type="InterPro" id="IPR016039">
    <property type="entry name" value="Thiolase-like"/>
</dbReference>
<dbReference type="AlphaFoldDB" id="A0A498K1R3"/>
<dbReference type="EMBL" id="RDQH01000331">
    <property type="protein sequence ID" value="RXI00234.1"/>
    <property type="molecule type" value="Genomic_DNA"/>
</dbReference>
<keyword evidence="1" id="KW-0012">Acyltransferase</keyword>
<dbReference type="GO" id="GO:0003723">
    <property type="term" value="F:RNA binding"/>
    <property type="evidence" value="ECO:0007669"/>
    <property type="project" value="UniProtKB-UniRule"/>
</dbReference>
<dbReference type="GO" id="GO:0009922">
    <property type="term" value="F:fatty acid elongase activity"/>
    <property type="evidence" value="ECO:0007669"/>
    <property type="project" value="UniProtKB-EC"/>
</dbReference>
<feature type="domain" description="RRM" evidence="5">
    <location>
        <begin position="1"/>
        <end position="83"/>
    </location>
</feature>
<gene>
    <name evidence="6" type="ORF">DVH24_037782</name>
</gene>
<dbReference type="SMART" id="SM00360">
    <property type="entry name" value="RRM"/>
    <property type="match status" value="1"/>
</dbReference>
<accession>A0A498K1R3</accession>
<dbReference type="PANTHER" id="PTHR31561">
    <property type="entry name" value="3-KETOACYL-COA SYNTHASE"/>
    <property type="match status" value="1"/>
</dbReference>
<dbReference type="InterPro" id="IPR035979">
    <property type="entry name" value="RBD_domain_sf"/>
</dbReference>
<keyword evidence="1" id="KW-0808">Transferase</keyword>
<feature type="compositionally biased region" description="Basic and acidic residues" evidence="4">
    <location>
        <begin position="85"/>
        <end position="94"/>
    </location>
</feature>
<protein>
    <recommendedName>
        <fullName evidence="5">RRM domain-containing protein</fullName>
    </recommendedName>
</protein>
<evidence type="ECO:0000256" key="4">
    <source>
        <dbReference type="SAM" id="MobiDB-lite"/>
    </source>
</evidence>
<dbReference type="GO" id="GO:0016020">
    <property type="term" value="C:membrane"/>
    <property type="evidence" value="ECO:0007669"/>
    <property type="project" value="InterPro"/>
</dbReference>
<reference evidence="6 7" key="1">
    <citation type="submission" date="2018-10" db="EMBL/GenBank/DDBJ databases">
        <title>A high-quality apple genome assembly.</title>
        <authorList>
            <person name="Hu J."/>
        </authorList>
    </citation>
    <scope>NUCLEOTIDE SEQUENCE [LARGE SCALE GENOMIC DNA]</scope>
    <source>
        <strain evidence="7">cv. HFTH1</strain>
        <tissue evidence="6">Young leaf</tissue>
    </source>
</reference>
<evidence type="ECO:0000313" key="6">
    <source>
        <dbReference type="EMBL" id="RXI00234.1"/>
    </source>
</evidence>
<dbReference type="InterPro" id="IPR012392">
    <property type="entry name" value="3-ktacl-CoA_syn"/>
</dbReference>
<dbReference type="Pfam" id="PF08392">
    <property type="entry name" value="FAE1_CUT1_RppA"/>
    <property type="match status" value="1"/>
</dbReference>
<dbReference type="GO" id="GO:0006633">
    <property type="term" value="P:fatty acid biosynthetic process"/>
    <property type="evidence" value="ECO:0007669"/>
    <property type="project" value="InterPro"/>
</dbReference>
<dbReference type="Proteomes" id="UP000290289">
    <property type="component" value="Chromosome 5"/>
</dbReference>
<dbReference type="SUPFAM" id="SSF54928">
    <property type="entry name" value="RNA-binding domain, RBD"/>
    <property type="match status" value="1"/>
</dbReference>
<dbReference type="Gene3D" id="3.40.47.10">
    <property type="match status" value="1"/>
</dbReference>
<sequence length="303" mass="33442">MRLLSVVWSCEETKDENEEQLVEICQEVGPVVSFRLVIDRETGKPKGYGFCEYKDEETALSACRNFQGYEINGQQLQVDFAENDKGTNRRRDQGRGGPGLTANVDPQKQGRAISSTSADWSPYSYYCSYCYGKSSRPMLVTNCIFPISCTAALMTNDPGCRRVAKMELIHSLRTHHGASDRAYKAAFQEEDDKGNTGVALAKDLIAVASMSLCEHIKILAPRVLALSQLGLYVYSIICCALSGSKSKPIVPDFTKAFDHFCIHTGGKAVIEQVGRVLRLGDELTEPARTSLHRFGNTSSSLVF</sequence>
<proteinExistence type="predicted"/>
<comment type="caution">
    <text evidence="6">The sequence shown here is derived from an EMBL/GenBank/DDBJ whole genome shotgun (WGS) entry which is preliminary data.</text>
</comment>
<evidence type="ECO:0000256" key="3">
    <source>
        <dbReference type="PROSITE-ProRule" id="PRU00176"/>
    </source>
</evidence>